<dbReference type="CDD" id="cd05483">
    <property type="entry name" value="retropepsin_like_bacteria"/>
    <property type="match status" value="1"/>
</dbReference>
<dbReference type="PROSITE" id="PS50175">
    <property type="entry name" value="ASP_PROT_RETROV"/>
    <property type="match status" value="1"/>
</dbReference>
<accession>A0A420DKT7</accession>
<dbReference type="SUPFAM" id="SSF50630">
    <property type="entry name" value="Acid proteases"/>
    <property type="match status" value="2"/>
</dbReference>
<dbReference type="InterPro" id="IPR021109">
    <property type="entry name" value="Peptidase_aspartic_dom_sf"/>
</dbReference>
<dbReference type="EMBL" id="RAQJ01000003">
    <property type="protein sequence ID" value="RKE94805.1"/>
    <property type="molecule type" value="Genomic_DNA"/>
</dbReference>
<comment type="caution">
    <text evidence="3">The sequence shown here is derived from an EMBL/GenBank/DDBJ whole genome shotgun (WGS) entry which is preliminary data.</text>
</comment>
<reference evidence="3 4" key="1">
    <citation type="submission" date="2018-09" db="EMBL/GenBank/DDBJ databases">
        <title>Genomic Encyclopedia of Archaeal and Bacterial Type Strains, Phase II (KMG-II): from individual species to whole genera.</title>
        <authorList>
            <person name="Goeker M."/>
        </authorList>
    </citation>
    <scope>NUCLEOTIDE SEQUENCE [LARGE SCALE GENOMIC DNA]</scope>
    <source>
        <strain evidence="3 4">DSM 26283</strain>
    </source>
</reference>
<evidence type="ECO:0000259" key="2">
    <source>
        <dbReference type="PROSITE" id="PS50175"/>
    </source>
</evidence>
<evidence type="ECO:0000313" key="4">
    <source>
        <dbReference type="Proteomes" id="UP000284892"/>
    </source>
</evidence>
<dbReference type="InterPro" id="IPR034122">
    <property type="entry name" value="Retropepsin-like_bacterial"/>
</dbReference>
<dbReference type="InterPro" id="IPR001995">
    <property type="entry name" value="Peptidase_A2_cat"/>
</dbReference>
<dbReference type="Gene3D" id="2.40.70.10">
    <property type="entry name" value="Acid Proteases"/>
    <property type="match status" value="2"/>
</dbReference>
<dbReference type="Proteomes" id="UP000284892">
    <property type="component" value="Unassembled WGS sequence"/>
</dbReference>
<dbReference type="GO" id="GO:0006508">
    <property type="term" value="P:proteolysis"/>
    <property type="evidence" value="ECO:0007669"/>
    <property type="project" value="UniProtKB-KW"/>
</dbReference>
<keyword evidence="3" id="KW-0645">Protease</keyword>
<dbReference type="OrthoDB" id="5580718at2"/>
<gene>
    <name evidence="3" type="ORF">BXY80_1817</name>
</gene>
<dbReference type="GO" id="GO:0004190">
    <property type="term" value="F:aspartic-type endopeptidase activity"/>
    <property type="evidence" value="ECO:0007669"/>
    <property type="project" value="InterPro"/>
</dbReference>
<proteinExistence type="predicted"/>
<evidence type="ECO:0000313" key="3">
    <source>
        <dbReference type="EMBL" id="RKE94805.1"/>
    </source>
</evidence>
<name>A0A420DKT7_9FLAO</name>
<evidence type="ECO:0000256" key="1">
    <source>
        <dbReference type="ARBA" id="ARBA00022801"/>
    </source>
</evidence>
<keyword evidence="4" id="KW-1185">Reference proteome</keyword>
<dbReference type="Pfam" id="PF13650">
    <property type="entry name" value="Asp_protease_2"/>
    <property type="match status" value="2"/>
</dbReference>
<keyword evidence="1" id="KW-0378">Hydrolase</keyword>
<protein>
    <submittedName>
        <fullName evidence="3">Aspartyl protease</fullName>
    </submittedName>
</protein>
<dbReference type="AlphaFoldDB" id="A0A420DKT7"/>
<sequence length="416" mass="47294">MNKIILLFVCLISFQSINAQKLDECKKAVDFTFKIIENPTKEGMEMLKLFYSKDFAFAGQKGGVARSAFAQVFFKNKILSKAKSQVSLPNTTNELNYTIIYEKLGTKEVSFVFNTENKIKEIKIEGMEVKTVLEKPELIKSTKNFINIPFKRAGNLIIVSVDLNGQKKDFLLDTGAPQVILNSKHFKDNVNSQASGVKGAGGNVSNIGSMKIENINFGGIQMNDTELLTMDLSHLEDNFKMKVHGLIGFSMIKDYDLLFKYEENILTLIQPSYFEIYRKDNLLNNEFKRVSFELTTHIPVVDVVINNTTYALGIDSGAEANLIDVKHFEVLKKHLKKRHADKLSGADKNVQKVEKGEIKRFYIGSKKYKKLNTIFSDISHLNEGYNLNIDGLLGYEILSKQKTLLSYKRRELVFFN</sequence>
<dbReference type="RefSeq" id="WP_120201148.1">
    <property type="nucleotide sequence ID" value="NZ_RAQJ01000003.1"/>
</dbReference>
<organism evidence="3 4">
    <name type="scientific">Ichthyenterobacterium magnum</name>
    <dbReference type="NCBI Taxonomy" id="1230530"/>
    <lineage>
        <taxon>Bacteria</taxon>
        <taxon>Pseudomonadati</taxon>
        <taxon>Bacteroidota</taxon>
        <taxon>Flavobacteriia</taxon>
        <taxon>Flavobacteriales</taxon>
        <taxon>Flavobacteriaceae</taxon>
        <taxon>Ichthyenterobacterium</taxon>
    </lineage>
</organism>
<feature type="domain" description="Peptidase A2" evidence="2">
    <location>
        <begin position="168"/>
        <end position="204"/>
    </location>
</feature>